<keyword evidence="2" id="KW-0489">Methyltransferase</keyword>
<dbReference type="SUPFAM" id="SSF53335">
    <property type="entry name" value="S-adenosyl-L-methionine-dependent methyltransferases"/>
    <property type="match status" value="1"/>
</dbReference>
<dbReference type="AlphaFoldDB" id="A0A0M2NW76"/>
<gene>
    <name evidence="2" type="ORF">UF66_1917</name>
</gene>
<proteinExistence type="predicted"/>
<dbReference type="GO" id="GO:0008168">
    <property type="term" value="F:methyltransferase activity"/>
    <property type="evidence" value="ECO:0007669"/>
    <property type="project" value="UniProtKB-KW"/>
</dbReference>
<reference evidence="2 3" key="1">
    <citation type="submission" date="2015-03" db="EMBL/GenBank/DDBJ databases">
        <title>Genome Assembly of Staphylococcus cohnii subsp. cohnii strain G22B2.</title>
        <authorList>
            <person name="Nair G."/>
            <person name="Kaur G."/>
            <person name="Khatri I."/>
            <person name="Singh N.K."/>
            <person name="Sathyabama S."/>
            <person name="Maurya S.K."/>
            <person name="Subramanian S."/>
            <person name="Agrewala J.N."/>
            <person name="Mayilraj S."/>
        </authorList>
    </citation>
    <scope>NUCLEOTIDE SEQUENCE [LARGE SCALE GENOMIC DNA]</scope>
    <source>
        <strain evidence="2 3">G22B2</strain>
    </source>
</reference>
<dbReference type="Gene3D" id="3.40.50.150">
    <property type="entry name" value="Vaccinia Virus protein VP39"/>
    <property type="match status" value="1"/>
</dbReference>
<sequence>MLMENERYDFLLREKLEIIQNEEVFSFSTDALLLAHFTKVKKKDVIMDLCSGNGVIPLLLSHKGNQFIEGIEIQEQLVNMAKRSIAHNHLNKRIHMYHMDLKQAHHMFKPSQYSLVTCNPPYFKVNQQFQHQKDAHKIARHEIMCTLDDCCFEARHLLKEGGRFLIVHRADRLMDVLSSMRHYRIEPKKLYFIYSKPGKVAQTIVVEGRKGGNQGLDIQQPFYIYNEDGTYSKEMREVYYG</sequence>
<evidence type="ECO:0000259" key="1">
    <source>
        <dbReference type="Pfam" id="PF05175"/>
    </source>
</evidence>
<dbReference type="CDD" id="cd02440">
    <property type="entry name" value="AdoMet_MTases"/>
    <property type="match status" value="1"/>
</dbReference>
<dbReference type="InterPro" id="IPR050210">
    <property type="entry name" value="tRNA_Adenine-N(6)_MTase"/>
</dbReference>
<dbReference type="InterPro" id="IPR007848">
    <property type="entry name" value="Small_mtfrase_dom"/>
</dbReference>
<evidence type="ECO:0000313" key="2">
    <source>
        <dbReference type="EMBL" id="KKI62774.1"/>
    </source>
</evidence>
<keyword evidence="2" id="KW-0808">Transferase</keyword>
<comment type="caution">
    <text evidence="2">The sequence shown here is derived from an EMBL/GenBank/DDBJ whole genome shotgun (WGS) entry which is preliminary data.</text>
</comment>
<protein>
    <submittedName>
        <fullName evidence="2">tRNA (Adenine37-N(6))-methyltransferase TrmN6</fullName>
    </submittedName>
</protein>
<organism evidence="2 3">
    <name type="scientific">Staphylococcus cohnii subsp. cohnii</name>
    <dbReference type="NCBI Taxonomy" id="74704"/>
    <lineage>
        <taxon>Bacteria</taxon>
        <taxon>Bacillati</taxon>
        <taxon>Bacillota</taxon>
        <taxon>Bacilli</taxon>
        <taxon>Bacillales</taxon>
        <taxon>Staphylococcaceae</taxon>
        <taxon>Staphylococcus</taxon>
        <taxon>Staphylococcus cohnii species complex</taxon>
    </lineage>
</organism>
<evidence type="ECO:0000313" key="3">
    <source>
        <dbReference type="Proteomes" id="UP000034455"/>
    </source>
</evidence>
<dbReference type="GO" id="GO:0032259">
    <property type="term" value="P:methylation"/>
    <property type="evidence" value="ECO:0007669"/>
    <property type="project" value="UniProtKB-KW"/>
</dbReference>
<dbReference type="GeneID" id="58098548"/>
<dbReference type="Pfam" id="PF05175">
    <property type="entry name" value="MTS"/>
    <property type="match status" value="1"/>
</dbReference>
<dbReference type="InterPro" id="IPR029063">
    <property type="entry name" value="SAM-dependent_MTases_sf"/>
</dbReference>
<dbReference type="PATRIC" id="fig|74704.6.peg.1965"/>
<dbReference type="RefSeq" id="WP_019467729.1">
    <property type="nucleotide sequence ID" value="NZ_BKAS01000039.1"/>
</dbReference>
<accession>A0A0M2NW76</accession>
<feature type="domain" description="Methyltransferase small" evidence="1">
    <location>
        <begin position="22"/>
        <end position="170"/>
    </location>
</feature>
<name>A0A0M2NW76_STACC</name>
<dbReference type="PANTHER" id="PTHR47739:SF1">
    <property type="entry name" value="TRNA1(VAL) (ADENINE(37)-N6)-METHYLTRANSFERASE"/>
    <property type="match status" value="1"/>
</dbReference>
<dbReference type="EMBL" id="LAKJ01000032">
    <property type="protein sequence ID" value="KKI62774.1"/>
    <property type="molecule type" value="Genomic_DNA"/>
</dbReference>
<dbReference type="Proteomes" id="UP000034455">
    <property type="component" value="Unassembled WGS sequence"/>
</dbReference>
<dbReference type="PANTHER" id="PTHR47739">
    <property type="entry name" value="TRNA1(VAL) (ADENINE(37)-N6)-METHYLTRANSFERASE"/>
    <property type="match status" value="1"/>
</dbReference>